<proteinExistence type="predicted"/>
<feature type="chain" id="PRO_5020568057" evidence="1">
    <location>
        <begin position="19"/>
        <end position="187"/>
    </location>
</feature>
<dbReference type="Proteomes" id="UP000308092">
    <property type="component" value="Unassembled WGS sequence"/>
</dbReference>
<comment type="caution">
    <text evidence="2">The sequence shown here is derived from an EMBL/GenBank/DDBJ whole genome shotgun (WGS) entry which is preliminary data.</text>
</comment>
<evidence type="ECO:0000313" key="2">
    <source>
        <dbReference type="EMBL" id="THC94371.1"/>
    </source>
</evidence>
<dbReference type="SUPFAM" id="SSF49482">
    <property type="entry name" value="Aromatic compound dioxygenase"/>
    <property type="match status" value="1"/>
</dbReference>
<dbReference type="STRING" id="1220188.A0A4S3JM47"/>
<dbReference type="InterPro" id="IPR015889">
    <property type="entry name" value="Intradiol_dOase_core"/>
</dbReference>
<dbReference type="PANTHER" id="PTHR34315">
    <property type="match status" value="1"/>
</dbReference>
<feature type="signal peptide" evidence="1">
    <location>
        <begin position="1"/>
        <end position="18"/>
    </location>
</feature>
<accession>A0A4S3JM47</accession>
<protein>
    <submittedName>
        <fullName evidence="2">Uncharacterized protein</fullName>
    </submittedName>
</protein>
<keyword evidence="1" id="KW-0732">Signal</keyword>
<dbReference type="PANTHER" id="PTHR34315:SF4">
    <property type="entry name" value="INTRADIOL RING-CLEAVAGE DIOXYGENASES DOMAIN-CONTAINING PROTEIN"/>
    <property type="match status" value="1"/>
</dbReference>
<evidence type="ECO:0000313" key="3">
    <source>
        <dbReference type="Proteomes" id="UP000308092"/>
    </source>
</evidence>
<dbReference type="VEuPathDB" id="FungiDB:EYZ11_006169"/>
<sequence>MDLKAVFATLLLWAFSSAHPSKAPDASSIAAHHRVLKNCGPKVADMKARRALHRRDLSVDTNADETLYTIHAEAPKYDFIKNWTNILTPETSNGPYFYPRSQTLRQDIRENQPGVPLSLEIGVIDIDTCEALGDVLVDIWVSLLTRSSWTYMLKEREARPLIFMLDFQIFLYVLVETPLPIELFKQG</sequence>
<name>A0A4S3JM47_9EURO</name>
<dbReference type="SUPFAM" id="SSF117987">
    <property type="entry name" value="CRISPR-associated protein"/>
    <property type="match status" value="1"/>
</dbReference>
<dbReference type="GO" id="GO:0016702">
    <property type="term" value="F:oxidoreductase activity, acting on single donors with incorporation of molecular oxygen, incorporation of two atoms of oxygen"/>
    <property type="evidence" value="ECO:0007669"/>
    <property type="project" value="InterPro"/>
</dbReference>
<reference evidence="2 3" key="1">
    <citation type="submission" date="2019-03" db="EMBL/GenBank/DDBJ databases">
        <title>The genome sequence of a newly discovered highly antifungal drug resistant Aspergillus species, Aspergillus tanneri NIH 1004.</title>
        <authorList>
            <person name="Mounaud S."/>
            <person name="Singh I."/>
            <person name="Joardar V."/>
            <person name="Pakala S."/>
            <person name="Pakala S."/>
            <person name="Venepally P."/>
            <person name="Hoover J."/>
            <person name="Nierman W."/>
            <person name="Chung J."/>
            <person name="Losada L."/>
        </authorList>
    </citation>
    <scope>NUCLEOTIDE SEQUENCE [LARGE SCALE GENOMIC DNA]</scope>
    <source>
        <strain evidence="2 3">NIH1004</strain>
    </source>
</reference>
<dbReference type="EMBL" id="SOSA01000212">
    <property type="protein sequence ID" value="THC94371.1"/>
    <property type="molecule type" value="Genomic_DNA"/>
</dbReference>
<organism evidence="2 3">
    <name type="scientific">Aspergillus tanneri</name>
    <dbReference type="NCBI Taxonomy" id="1220188"/>
    <lineage>
        <taxon>Eukaryota</taxon>
        <taxon>Fungi</taxon>
        <taxon>Dikarya</taxon>
        <taxon>Ascomycota</taxon>
        <taxon>Pezizomycotina</taxon>
        <taxon>Eurotiomycetes</taxon>
        <taxon>Eurotiomycetidae</taxon>
        <taxon>Eurotiales</taxon>
        <taxon>Aspergillaceae</taxon>
        <taxon>Aspergillus</taxon>
        <taxon>Aspergillus subgen. Circumdati</taxon>
    </lineage>
</organism>
<evidence type="ECO:0000256" key="1">
    <source>
        <dbReference type="SAM" id="SignalP"/>
    </source>
</evidence>
<keyword evidence="3" id="KW-1185">Reference proteome</keyword>
<dbReference type="GO" id="GO:0005506">
    <property type="term" value="F:iron ion binding"/>
    <property type="evidence" value="ECO:0007669"/>
    <property type="project" value="InterPro"/>
</dbReference>
<gene>
    <name evidence="2" type="ORF">EYZ11_006169</name>
</gene>
<dbReference type="AlphaFoldDB" id="A0A4S3JM47"/>
<dbReference type="Gene3D" id="2.60.130.10">
    <property type="entry name" value="Aromatic compound dioxygenase"/>
    <property type="match status" value="1"/>
</dbReference>